<feature type="compositionally biased region" description="Pro residues" evidence="1">
    <location>
        <begin position="120"/>
        <end position="131"/>
    </location>
</feature>
<protein>
    <submittedName>
        <fullName evidence="2">BZ3500_MvSof-1268-A1-R1_Chr2-3g05405 protein</fullName>
    </submittedName>
</protein>
<reference evidence="3" key="1">
    <citation type="submission" date="2016-10" db="EMBL/GenBank/DDBJ databases">
        <authorList>
            <person name="Jeantristanb JTB J.-T."/>
            <person name="Ricardo R."/>
        </authorList>
    </citation>
    <scope>NUCLEOTIDE SEQUENCE [LARGE SCALE GENOMIC DNA]</scope>
</reference>
<feature type="region of interest" description="Disordered" evidence="1">
    <location>
        <begin position="1"/>
        <end position="292"/>
    </location>
</feature>
<evidence type="ECO:0000256" key="1">
    <source>
        <dbReference type="SAM" id="MobiDB-lite"/>
    </source>
</evidence>
<feature type="region of interest" description="Disordered" evidence="1">
    <location>
        <begin position="326"/>
        <end position="406"/>
    </location>
</feature>
<evidence type="ECO:0000313" key="3">
    <source>
        <dbReference type="Proteomes" id="UP000249723"/>
    </source>
</evidence>
<accession>A0A2X0K739</accession>
<feature type="compositionally biased region" description="Low complexity" evidence="1">
    <location>
        <begin position="462"/>
        <end position="471"/>
    </location>
</feature>
<dbReference type="Proteomes" id="UP000249723">
    <property type="component" value="Unassembled WGS sequence"/>
</dbReference>
<organism evidence="2 3">
    <name type="scientific">Microbotryum saponariae</name>
    <dbReference type="NCBI Taxonomy" id="289078"/>
    <lineage>
        <taxon>Eukaryota</taxon>
        <taxon>Fungi</taxon>
        <taxon>Dikarya</taxon>
        <taxon>Basidiomycota</taxon>
        <taxon>Pucciniomycotina</taxon>
        <taxon>Microbotryomycetes</taxon>
        <taxon>Microbotryales</taxon>
        <taxon>Microbotryaceae</taxon>
        <taxon>Microbotryum</taxon>
    </lineage>
</organism>
<dbReference type="AlphaFoldDB" id="A0A2X0K739"/>
<feature type="region of interest" description="Disordered" evidence="1">
    <location>
        <begin position="462"/>
        <end position="502"/>
    </location>
</feature>
<feature type="compositionally biased region" description="Polar residues" evidence="1">
    <location>
        <begin position="173"/>
        <end position="190"/>
    </location>
</feature>
<keyword evidence="3" id="KW-1185">Reference proteome</keyword>
<feature type="compositionally biased region" description="Basic and acidic residues" evidence="1">
    <location>
        <begin position="274"/>
        <end position="283"/>
    </location>
</feature>
<proteinExistence type="predicted"/>
<feature type="compositionally biased region" description="Basic and acidic residues" evidence="1">
    <location>
        <begin position="375"/>
        <end position="384"/>
    </location>
</feature>
<feature type="compositionally biased region" description="Low complexity" evidence="1">
    <location>
        <begin position="223"/>
        <end position="232"/>
    </location>
</feature>
<feature type="compositionally biased region" description="Acidic residues" evidence="1">
    <location>
        <begin position="246"/>
        <end position="255"/>
    </location>
</feature>
<sequence length="891" mass="97696">MADPYLDLVPAPKLKKNKRKRDKRRKSTAQDDPSTSTSTTLDLNAPPTPTTTTSTTSTTNHGQHKRWLQKDKPHFAMTQKFVPSQAWLAEQHVATNDEEAQTSKGPSPPPPAAVPVETFPSPPRAEPTPLEPPDRTTPPEITLLDPHLDDSSDDELVRQTLIPIPDTIPATATAESSRSPTQEPQSQAQPVSEDMDISSDDRPAELSHLEEHARILNSDDSSRSPTPESEPTVIVDQHPHSPASRDDDDEDDEEDSHSPLPSSDDSDQDVFIYDPRDGTHSHLDPVSARSRRFQDVIDLVDVSDGESYLYDSSDDEDHDDEMIIVEQPDPTPPIAPAPVLNDPFASTHFPPLTTAASLSARARGKRPLDPSSDTEVERAKRATRDPPSLATLPDTPAVSASTSTYSFQPLPTRPTVGALYPLRRPIPLPFLDLSSPAQSPSGLAPTSVPLHHRVRVIRRARSASAVPVDVPDPTSEGEEGEVATPPARSPHPTTAIDPETGILVNPSTGKGVYIRSRPSLAPSTPIAVGASRLKSLKRQLRSSDVAPSSPLTTLAPPPSLHRTAFDRRLSAHRKLRKWFPAEVGPVLQEAFFRPSSCMALSSEAMKQPLPYRSIGYGFWPGAIPTSTPTALLTASLPIPTSTTAGGLNLRPRVDIFVDNSNIIHSFHRWLGQTFPSKNVSLASRLARRVREDVIDGTRYYLDYDILFALLERGMGSRVKKRVLVGSSLLKQGVEDAVKWGYEVSILQRVPRRSVLSSDPDGPITTLQKEQAVDELLHLKILEAILEFQSTPHQPPITTTTTSSPRPLMILVSGDAKSSEYNPSGFLGCVRHALAHNWDIEIWAFKKSTNRFWGDLSREQERKRGVEGEGVWGSGDVRLVDLSTWAGELVRR</sequence>
<name>A0A2X0K739_9BASI</name>
<feature type="compositionally biased region" description="Basic residues" evidence="1">
    <location>
        <begin position="13"/>
        <end position="27"/>
    </location>
</feature>
<gene>
    <name evidence="2" type="ORF">BZ3500_MVSOF-1268-A1-R1_CHR2-3G05405</name>
</gene>
<dbReference type="STRING" id="289078.A0A2X0K739"/>
<dbReference type="OrthoDB" id="2537420at2759"/>
<feature type="region of interest" description="Disordered" evidence="1">
    <location>
        <begin position="539"/>
        <end position="559"/>
    </location>
</feature>
<feature type="compositionally biased region" description="Low complexity" evidence="1">
    <location>
        <begin position="50"/>
        <end position="59"/>
    </location>
</feature>
<evidence type="ECO:0000313" key="2">
    <source>
        <dbReference type="EMBL" id="SCZ87937.1"/>
    </source>
</evidence>
<dbReference type="EMBL" id="FMWP01000011">
    <property type="protein sequence ID" value="SCZ87937.1"/>
    <property type="molecule type" value="Genomic_DNA"/>
</dbReference>
<feature type="compositionally biased region" description="Basic and acidic residues" evidence="1">
    <location>
        <begin position="199"/>
        <end position="214"/>
    </location>
</feature>
<dbReference type="CDD" id="cd18724">
    <property type="entry name" value="PIN_LabA-like"/>
    <property type="match status" value="1"/>
</dbReference>